<evidence type="ECO:0000313" key="2">
    <source>
        <dbReference type="Proteomes" id="UP000077266"/>
    </source>
</evidence>
<feature type="non-terminal residue" evidence="1">
    <location>
        <position position="117"/>
    </location>
</feature>
<dbReference type="Proteomes" id="UP000077266">
    <property type="component" value="Unassembled WGS sequence"/>
</dbReference>
<sequence>LDGGDTIHARALVPLRHDSRDASFIRYTLDVAHRRSRTSEFVMKVFFGQLLRIFVLPLPALPAYDQPEQRLLLAEIKECNGLKTETAGGVNVIDLASIECLIGRIHDRGRWAVVDRS</sequence>
<dbReference type="OrthoDB" id="6613063at2759"/>
<reference evidence="1 2" key="1">
    <citation type="journal article" date="2016" name="Mol. Biol. Evol.">
        <title>Comparative Genomics of Early-Diverging Mushroom-Forming Fungi Provides Insights into the Origins of Lignocellulose Decay Capabilities.</title>
        <authorList>
            <person name="Nagy L.G."/>
            <person name="Riley R."/>
            <person name="Tritt A."/>
            <person name="Adam C."/>
            <person name="Daum C."/>
            <person name="Floudas D."/>
            <person name="Sun H."/>
            <person name="Yadav J.S."/>
            <person name="Pangilinan J."/>
            <person name="Larsson K.H."/>
            <person name="Matsuura K."/>
            <person name="Barry K."/>
            <person name="Labutti K."/>
            <person name="Kuo R."/>
            <person name="Ohm R.A."/>
            <person name="Bhattacharya S.S."/>
            <person name="Shirouzu T."/>
            <person name="Yoshinaga Y."/>
            <person name="Martin F.M."/>
            <person name="Grigoriev I.V."/>
            <person name="Hibbett D.S."/>
        </authorList>
    </citation>
    <scope>NUCLEOTIDE SEQUENCE [LARGE SCALE GENOMIC DNA]</scope>
    <source>
        <strain evidence="1 2">HHB12029</strain>
    </source>
</reference>
<organism evidence="1 2">
    <name type="scientific">Exidia glandulosa HHB12029</name>
    <dbReference type="NCBI Taxonomy" id="1314781"/>
    <lineage>
        <taxon>Eukaryota</taxon>
        <taxon>Fungi</taxon>
        <taxon>Dikarya</taxon>
        <taxon>Basidiomycota</taxon>
        <taxon>Agaricomycotina</taxon>
        <taxon>Agaricomycetes</taxon>
        <taxon>Auriculariales</taxon>
        <taxon>Exidiaceae</taxon>
        <taxon>Exidia</taxon>
    </lineage>
</organism>
<accession>A0A165LXW1</accession>
<feature type="non-terminal residue" evidence="1">
    <location>
        <position position="1"/>
    </location>
</feature>
<dbReference type="InParanoid" id="A0A165LXW1"/>
<name>A0A165LXW1_EXIGL</name>
<dbReference type="STRING" id="1314781.A0A165LXW1"/>
<protein>
    <submittedName>
        <fullName evidence="1">Uncharacterized protein</fullName>
    </submittedName>
</protein>
<dbReference type="EMBL" id="KV425918">
    <property type="protein sequence ID" value="KZV98481.1"/>
    <property type="molecule type" value="Genomic_DNA"/>
</dbReference>
<evidence type="ECO:0000313" key="1">
    <source>
        <dbReference type="EMBL" id="KZV98481.1"/>
    </source>
</evidence>
<proteinExistence type="predicted"/>
<dbReference type="AlphaFoldDB" id="A0A165LXW1"/>
<keyword evidence="2" id="KW-1185">Reference proteome</keyword>
<gene>
    <name evidence="1" type="ORF">EXIGLDRAFT_561804</name>
</gene>